<sequence>RRRRQGGTAPAGTRLGGPATTSGCARWHTRSPVHACRQGRRCKQPPCPPWRGAGRAAGPPGAAAAPPSRRRQRRGGPAGRSPPPTAPAPPRGQARRWRWRWRRGSGGAPPSPTPLSPRYSPCAGTPPHQRCRRRPT</sequence>
<dbReference type="InParanoid" id="A0A0P0WTR5"/>
<evidence type="ECO:0000256" key="1">
    <source>
        <dbReference type="SAM" id="MobiDB-lite"/>
    </source>
</evidence>
<dbReference type="PaxDb" id="39947-A0A0P0WTR5"/>
<protein>
    <submittedName>
        <fullName evidence="2">Os06g0204250 protein</fullName>
    </submittedName>
</protein>
<feature type="non-terminal residue" evidence="2">
    <location>
        <position position="136"/>
    </location>
</feature>
<reference evidence="2 3" key="3">
    <citation type="journal article" date="2013" name="Rice">
        <title>Improvement of the Oryza sativa Nipponbare reference genome using next generation sequence and optical map data.</title>
        <authorList>
            <person name="Kawahara Y."/>
            <person name="de la Bastide M."/>
            <person name="Hamilton J.P."/>
            <person name="Kanamori H."/>
            <person name="McCombie W.R."/>
            <person name="Ouyang S."/>
            <person name="Schwartz D.C."/>
            <person name="Tanaka T."/>
            <person name="Wu J."/>
            <person name="Zhou S."/>
            <person name="Childs K.L."/>
            <person name="Davidson R.M."/>
            <person name="Lin H."/>
            <person name="Quesada-Ocampo L."/>
            <person name="Vaillancourt B."/>
            <person name="Sakai H."/>
            <person name="Lee S.S."/>
            <person name="Kim J."/>
            <person name="Numa H."/>
            <person name="Itoh T."/>
            <person name="Buell C.R."/>
            <person name="Matsumoto T."/>
        </authorList>
    </citation>
    <scope>NUCLEOTIDE SEQUENCE [LARGE SCALE GENOMIC DNA]</scope>
    <source>
        <strain evidence="3">cv. Nipponbare</strain>
    </source>
</reference>
<keyword evidence="3" id="KW-1185">Reference proteome</keyword>
<evidence type="ECO:0000313" key="2">
    <source>
        <dbReference type="EMBL" id="BAS96682.1"/>
    </source>
</evidence>
<feature type="compositionally biased region" description="Pro residues" evidence="1">
    <location>
        <begin position="80"/>
        <end position="90"/>
    </location>
</feature>
<name>A0A0P0WTR5_ORYSJ</name>
<accession>A0A0P0WTR5</accession>
<dbReference type="AlphaFoldDB" id="A0A0P0WTR5"/>
<feature type="compositionally biased region" description="Low complexity" evidence="1">
    <location>
        <begin position="50"/>
        <end position="67"/>
    </location>
</feature>
<feature type="compositionally biased region" description="Basic residues" evidence="1">
    <location>
        <begin position="27"/>
        <end position="43"/>
    </location>
</feature>
<feature type="non-terminal residue" evidence="2">
    <location>
        <position position="1"/>
    </location>
</feature>
<reference evidence="2 3" key="2">
    <citation type="journal article" date="2013" name="Plant Cell Physiol.">
        <title>Rice Annotation Project Database (RAP-DB): an integrative and interactive database for rice genomics.</title>
        <authorList>
            <person name="Sakai H."/>
            <person name="Lee S.S."/>
            <person name="Tanaka T."/>
            <person name="Numa H."/>
            <person name="Kim J."/>
            <person name="Kawahara Y."/>
            <person name="Wakimoto H."/>
            <person name="Yang C.C."/>
            <person name="Iwamoto M."/>
            <person name="Abe T."/>
            <person name="Yamada Y."/>
            <person name="Muto A."/>
            <person name="Inokuchi H."/>
            <person name="Ikemura T."/>
            <person name="Matsumoto T."/>
            <person name="Sasaki T."/>
            <person name="Itoh T."/>
        </authorList>
    </citation>
    <scope>NUCLEOTIDE SEQUENCE [LARGE SCALE GENOMIC DNA]</scope>
    <source>
        <strain evidence="3">cv. Nipponbare</strain>
    </source>
</reference>
<dbReference type="Gramene" id="Os06t0204250-00">
    <property type="protein sequence ID" value="Os06t0204250-00"/>
    <property type="gene ID" value="Os06g0204250"/>
</dbReference>
<dbReference type="Proteomes" id="UP000059680">
    <property type="component" value="Chromosome 6"/>
</dbReference>
<organism evidence="2 3">
    <name type="scientific">Oryza sativa subsp. japonica</name>
    <name type="common">Rice</name>
    <dbReference type="NCBI Taxonomy" id="39947"/>
    <lineage>
        <taxon>Eukaryota</taxon>
        <taxon>Viridiplantae</taxon>
        <taxon>Streptophyta</taxon>
        <taxon>Embryophyta</taxon>
        <taxon>Tracheophyta</taxon>
        <taxon>Spermatophyta</taxon>
        <taxon>Magnoliopsida</taxon>
        <taxon>Liliopsida</taxon>
        <taxon>Poales</taxon>
        <taxon>Poaceae</taxon>
        <taxon>BOP clade</taxon>
        <taxon>Oryzoideae</taxon>
        <taxon>Oryzeae</taxon>
        <taxon>Oryzinae</taxon>
        <taxon>Oryza</taxon>
        <taxon>Oryza sativa</taxon>
    </lineage>
</organism>
<feature type="compositionally biased region" description="Basic residues" evidence="1">
    <location>
        <begin position="93"/>
        <end position="103"/>
    </location>
</feature>
<gene>
    <name evidence="2" type="ordered locus">Os06g0204250</name>
    <name evidence="2" type="ORF">OSNPB_060204250</name>
</gene>
<reference evidence="3" key="1">
    <citation type="journal article" date="2005" name="Nature">
        <title>The map-based sequence of the rice genome.</title>
        <authorList>
            <consortium name="International rice genome sequencing project (IRGSP)"/>
            <person name="Matsumoto T."/>
            <person name="Wu J."/>
            <person name="Kanamori H."/>
            <person name="Katayose Y."/>
            <person name="Fujisawa M."/>
            <person name="Namiki N."/>
            <person name="Mizuno H."/>
            <person name="Yamamoto K."/>
            <person name="Antonio B.A."/>
            <person name="Baba T."/>
            <person name="Sakata K."/>
            <person name="Nagamura Y."/>
            <person name="Aoki H."/>
            <person name="Arikawa K."/>
            <person name="Arita K."/>
            <person name="Bito T."/>
            <person name="Chiden Y."/>
            <person name="Fujitsuka N."/>
            <person name="Fukunaka R."/>
            <person name="Hamada M."/>
            <person name="Harada C."/>
            <person name="Hayashi A."/>
            <person name="Hijishita S."/>
            <person name="Honda M."/>
            <person name="Hosokawa S."/>
            <person name="Ichikawa Y."/>
            <person name="Idonuma A."/>
            <person name="Iijima M."/>
            <person name="Ikeda M."/>
            <person name="Ikeno M."/>
            <person name="Ito K."/>
            <person name="Ito S."/>
            <person name="Ito T."/>
            <person name="Ito Y."/>
            <person name="Ito Y."/>
            <person name="Iwabuchi A."/>
            <person name="Kamiya K."/>
            <person name="Karasawa W."/>
            <person name="Kurita K."/>
            <person name="Katagiri S."/>
            <person name="Kikuta A."/>
            <person name="Kobayashi H."/>
            <person name="Kobayashi N."/>
            <person name="Machita K."/>
            <person name="Maehara T."/>
            <person name="Masukawa M."/>
            <person name="Mizubayashi T."/>
            <person name="Mukai Y."/>
            <person name="Nagasaki H."/>
            <person name="Nagata Y."/>
            <person name="Naito S."/>
            <person name="Nakashima M."/>
            <person name="Nakama Y."/>
            <person name="Nakamichi Y."/>
            <person name="Nakamura M."/>
            <person name="Meguro A."/>
            <person name="Negishi M."/>
            <person name="Ohta I."/>
            <person name="Ohta T."/>
            <person name="Okamoto M."/>
            <person name="Ono N."/>
            <person name="Saji S."/>
            <person name="Sakaguchi M."/>
            <person name="Sakai K."/>
            <person name="Shibata M."/>
            <person name="Shimokawa T."/>
            <person name="Song J."/>
            <person name="Takazaki Y."/>
            <person name="Terasawa K."/>
            <person name="Tsugane M."/>
            <person name="Tsuji K."/>
            <person name="Ueda S."/>
            <person name="Waki K."/>
            <person name="Yamagata H."/>
            <person name="Yamamoto M."/>
            <person name="Yamamoto S."/>
            <person name="Yamane H."/>
            <person name="Yoshiki S."/>
            <person name="Yoshihara R."/>
            <person name="Yukawa K."/>
            <person name="Zhong H."/>
            <person name="Yano M."/>
            <person name="Yuan Q."/>
            <person name="Ouyang S."/>
            <person name="Liu J."/>
            <person name="Jones K.M."/>
            <person name="Gansberger K."/>
            <person name="Moffat K."/>
            <person name="Hill J."/>
            <person name="Bera J."/>
            <person name="Fadrosh D."/>
            <person name="Jin S."/>
            <person name="Johri S."/>
            <person name="Kim M."/>
            <person name="Overton L."/>
            <person name="Reardon M."/>
            <person name="Tsitrin T."/>
            <person name="Vuong H."/>
            <person name="Weaver B."/>
            <person name="Ciecko A."/>
            <person name="Tallon L."/>
            <person name="Jackson J."/>
            <person name="Pai G."/>
            <person name="Aken S.V."/>
            <person name="Utterback T."/>
            <person name="Reidmuller S."/>
            <person name="Feldblyum T."/>
            <person name="Hsiao J."/>
            <person name="Zismann V."/>
            <person name="Iobst S."/>
            <person name="de Vazeille A.R."/>
            <person name="Buell C.R."/>
            <person name="Ying K."/>
            <person name="Li Y."/>
            <person name="Lu T."/>
            <person name="Huang Y."/>
            <person name="Zhao Q."/>
            <person name="Feng Q."/>
            <person name="Zhang L."/>
            <person name="Zhu J."/>
            <person name="Weng Q."/>
            <person name="Mu J."/>
            <person name="Lu Y."/>
            <person name="Fan D."/>
            <person name="Liu Y."/>
            <person name="Guan J."/>
            <person name="Zhang Y."/>
            <person name="Yu S."/>
            <person name="Liu X."/>
            <person name="Zhang Y."/>
            <person name="Hong G."/>
            <person name="Han B."/>
            <person name="Choisne N."/>
            <person name="Demange N."/>
            <person name="Orjeda G."/>
            <person name="Samain S."/>
            <person name="Cattolico L."/>
            <person name="Pelletier E."/>
            <person name="Couloux A."/>
            <person name="Segurens B."/>
            <person name="Wincker P."/>
            <person name="D'Hont A."/>
            <person name="Scarpelli C."/>
            <person name="Weissenbach J."/>
            <person name="Salanoubat M."/>
            <person name="Quetier F."/>
            <person name="Yu Y."/>
            <person name="Kim H.R."/>
            <person name="Rambo T."/>
            <person name="Currie J."/>
            <person name="Collura K."/>
            <person name="Luo M."/>
            <person name="Yang T."/>
            <person name="Ammiraju J.S.S."/>
            <person name="Engler F."/>
            <person name="Soderlund C."/>
            <person name="Wing R.A."/>
            <person name="Palmer L.E."/>
            <person name="de la Bastide M."/>
            <person name="Spiegel L."/>
            <person name="Nascimento L."/>
            <person name="Zutavern T."/>
            <person name="O'Shaughnessy A."/>
            <person name="Dike S."/>
            <person name="Dedhia N."/>
            <person name="Preston R."/>
            <person name="Balija V."/>
            <person name="McCombie W.R."/>
            <person name="Chow T."/>
            <person name="Chen H."/>
            <person name="Chung M."/>
            <person name="Chen C."/>
            <person name="Shaw J."/>
            <person name="Wu H."/>
            <person name="Hsiao K."/>
            <person name="Chao Y."/>
            <person name="Chu M."/>
            <person name="Cheng C."/>
            <person name="Hour A."/>
            <person name="Lee P."/>
            <person name="Lin S."/>
            <person name="Lin Y."/>
            <person name="Liou J."/>
            <person name="Liu S."/>
            <person name="Hsing Y."/>
            <person name="Raghuvanshi S."/>
            <person name="Mohanty A."/>
            <person name="Bharti A.K."/>
            <person name="Gaur A."/>
            <person name="Gupta V."/>
            <person name="Kumar D."/>
            <person name="Ravi V."/>
            <person name="Vij S."/>
            <person name="Kapur A."/>
            <person name="Khurana P."/>
            <person name="Khurana P."/>
            <person name="Khurana J.P."/>
            <person name="Tyagi A.K."/>
            <person name="Gaikwad K."/>
            <person name="Singh A."/>
            <person name="Dalal V."/>
            <person name="Srivastava S."/>
            <person name="Dixit A."/>
            <person name="Pal A.K."/>
            <person name="Ghazi I.A."/>
            <person name="Yadav M."/>
            <person name="Pandit A."/>
            <person name="Bhargava A."/>
            <person name="Sureshbabu K."/>
            <person name="Batra K."/>
            <person name="Sharma T.R."/>
            <person name="Mohapatra T."/>
            <person name="Singh N.K."/>
            <person name="Messing J."/>
            <person name="Nelson A.B."/>
            <person name="Fuks G."/>
            <person name="Kavchok S."/>
            <person name="Keizer G."/>
            <person name="Linton E."/>
            <person name="Llaca V."/>
            <person name="Song R."/>
            <person name="Tanyolac B."/>
            <person name="Young S."/>
            <person name="Ho-Il K."/>
            <person name="Hahn J.H."/>
            <person name="Sangsakoo G."/>
            <person name="Vanavichit A."/>
            <person name="de Mattos Luiz.A.T."/>
            <person name="Zimmer P.D."/>
            <person name="Malone G."/>
            <person name="Dellagostin O."/>
            <person name="de Oliveira A.C."/>
            <person name="Bevan M."/>
            <person name="Bancroft I."/>
            <person name="Minx P."/>
            <person name="Cordum H."/>
            <person name="Wilson R."/>
            <person name="Cheng Z."/>
            <person name="Jin W."/>
            <person name="Jiang J."/>
            <person name="Leong S.A."/>
            <person name="Iwama H."/>
            <person name="Gojobori T."/>
            <person name="Itoh T."/>
            <person name="Niimura Y."/>
            <person name="Fujii Y."/>
            <person name="Habara T."/>
            <person name="Sakai H."/>
            <person name="Sato Y."/>
            <person name="Wilson G."/>
            <person name="Kumar K."/>
            <person name="McCouch S."/>
            <person name="Juretic N."/>
            <person name="Hoen D."/>
            <person name="Wright S."/>
            <person name="Bruskiewich R."/>
            <person name="Bureau T."/>
            <person name="Miyao A."/>
            <person name="Hirochika H."/>
            <person name="Nishikawa T."/>
            <person name="Kadowaki K."/>
            <person name="Sugiura M."/>
            <person name="Burr B."/>
            <person name="Sasaki T."/>
        </authorList>
    </citation>
    <scope>NUCLEOTIDE SEQUENCE [LARGE SCALE GENOMIC DNA]</scope>
    <source>
        <strain evidence="3">cv. Nipponbare</strain>
    </source>
</reference>
<proteinExistence type="predicted"/>
<dbReference type="EMBL" id="AP014962">
    <property type="protein sequence ID" value="BAS96682.1"/>
    <property type="molecule type" value="Genomic_DNA"/>
</dbReference>
<feature type="region of interest" description="Disordered" evidence="1">
    <location>
        <begin position="1"/>
        <end position="136"/>
    </location>
</feature>
<evidence type="ECO:0000313" key="3">
    <source>
        <dbReference type="Proteomes" id="UP000059680"/>
    </source>
</evidence>